<reference evidence="2" key="1">
    <citation type="submission" date="2021-02" db="EMBL/GenBank/DDBJ databases">
        <authorList>
            <person name="Nowell W R."/>
        </authorList>
    </citation>
    <scope>NUCLEOTIDE SEQUENCE</scope>
</reference>
<evidence type="ECO:0000259" key="1">
    <source>
        <dbReference type="PROSITE" id="PS51457"/>
    </source>
</evidence>
<dbReference type="PROSITE" id="PS51457">
    <property type="entry name" value="BEN"/>
    <property type="match status" value="1"/>
</dbReference>
<dbReference type="EMBL" id="CAJNYU010000027">
    <property type="protein sequence ID" value="CAF3319313.1"/>
    <property type="molecule type" value="Genomic_DNA"/>
</dbReference>
<dbReference type="AlphaFoldDB" id="A0A817TEP0"/>
<evidence type="ECO:0000313" key="3">
    <source>
        <dbReference type="Proteomes" id="UP000663869"/>
    </source>
</evidence>
<evidence type="ECO:0000313" key="2">
    <source>
        <dbReference type="EMBL" id="CAF3319313.1"/>
    </source>
</evidence>
<dbReference type="InterPro" id="IPR018379">
    <property type="entry name" value="BEN_domain"/>
</dbReference>
<proteinExistence type="predicted"/>
<feature type="domain" description="BEN" evidence="1">
    <location>
        <begin position="357"/>
        <end position="458"/>
    </location>
</feature>
<name>A0A817TEP0_9BILA</name>
<protein>
    <recommendedName>
        <fullName evidence="1">BEN domain-containing protein</fullName>
    </recommendedName>
</protein>
<comment type="caution">
    <text evidence="2">The sequence shown here is derived from an EMBL/GenBank/DDBJ whole genome shotgun (WGS) entry which is preliminary data.</text>
</comment>
<sequence length="460" mass="53271">MRKRCSLLSRIRLVVHGTGNGLKFIRFCDLLHGPRTLGDATEIIANELMINYYRDHQSFYTSIQNFVLHLHVHYANQYRLHGSLSNLGTFGQESLLGHFAKNRHGTHHFGELITNNYNVDFTIHNQPNSHSSSRNIEIDGIFDLHDSSISRALHEYHNALCICDKIDQCISIYRRCRLKHTIYHSLLYRRRGSSVSYFVQYSKGHDDNLFGSLEDCNSEYARLTRLSQDQADDQNDGNILASCFKLIHAMIFILSDDSIQDAINMINSSMKNIRSSKIDRTRLSSSTSSSPRISTCAQTPEKIDVEVSDSDDEENSFFDCRKRTKKTLFESSSKKRRSTIGKPLTQRVSTASMCMLHSLVYIKMFNNYNLLDLMATDYGNYARKILRIVFSQDELKSSILPPGKPHLRRQPLDQDRFKICMDAIRYKFKLDAVNFGLFYRALLRRKLTDFLIEERRRQST</sequence>
<organism evidence="2 3">
    <name type="scientific">Rotaria socialis</name>
    <dbReference type="NCBI Taxonomy" id="392032"/>
    <lineage>
        <taxon>Eukaryota</taxon>
        <taxon>Metazoa</taxon>
        <taxon>Spiralia</taxon>
        <taxon>Gnathifera</taxon>
        <taxon>Rotifera</taxon>
        <taxon>Eurotatoria</taxon>
        <taxon>Bdelloidea</taxon>
        <taxon>Philodinida</taxon>
        <taxon>Philodinidae</taxon>
        <taxon>Rotaria</taxon>
    </lineage>
</organism>
<gene>
    <name evidence="2" type="ORF">FME351_LOCUS1205</name>
</gene>
<dbReference type="GO" id="GO:0003677">
    <property type="term" value="F:DNA binding"/>
    <property type="evidence" value="ECO:0007669"/>
    <property type="project" value="InterPro"/>
</dbReference>
<accession>A0A817TEP0</accession>
<dbReference type="Proteomes" id="UP000663869">
    <property type="component" value="Unassembled WGS sequence"/>
</dbReference>